<evidence type="ECO:0000256" key="8">
    <source>
        <dbReference type="ARBA" id="ARBA00023326"/>
    </source>
</evidence>
<evidence type="ECO:0000256" key="11">
    <source>
        <dbReference type="RuleBase" id="RU361175"/>
    </source>
</evidence>
<dbReference type="PATRIC" id="fig|1678840.3.peg.2504"/>
<evidence type="ECO:0000256" key="10">
    <source>
        <dbReference type="PIRSR" id="PIRSR617736-2"/>
    </source>
</evidence>
<dbReference type="GO" id="GO:0030245">
    <property type="term" value="P:cellulose catabolic process"/>
    <property type="evidence" value="ECO:0007669"/>
    <property type="project" value="UniProtKB-KW"/>
</dbReference>
<evidence type="ECO:0000256" key="9">
    <source>
        <dbReference type="PIRSR" id="PIRSR617736-1"/>
    </source>
</evidence>
<evidence type="ECO:0000256" key="4">
    <source>
        <dbReference type="ARBA" id="ARBA00022801"/>
    </source>
</evidence>
<keyword evidence="4 11" id="KW-0378">Hydrolase</keyword>
<dbReference type="OrthoDB" id="9765195at2"/>
<dbReference type="NCBIfam" id="TIGR03356">
    <property type="entry name" value="BGL"/>
    <property type="match status" value="1"/>
</dbReference>
<dbReference type="Proteomes" id="UP000053370">
    <property type="component" value="Unassembled WGS sequence"/>
</dbReference>
<keyword evidence="5" id="KW-0136">Cellulose degradation</keyword>
<dbReference type="PANTHER" id="PTHR10353">
    <property type="entry name" value="GLYCOSYL HYDROLASE"/>
    <property type="match status" value="1"/>
</dbReference>
<dbReference type="GO" id="GO:0005829">
    <property type="term" value="C:cytosol"/>
    <property type="evidence" value="ECO:0007669"/>
    <property type="project" value="TreeGrafter"/>
</dbReference>
<dbReference type="Gene3D" id="3.20.20.80">
    <property type="entry name" value="Glycosidases"/>
    <property type="match status" value="1"/>
</dbReference>
<evidence type="ECO:0000256" key="2">
    <source>
        <dbReference type="ARBA" id="ARBA00010838"/>
    </source>
</evidence>
<dbReference type="PRINTS" id="PR00131">
    <property type="entry name" value="GLHYDRLASE1"/>
</dbReference>
<sequence>MTQYFFPKGFRWGASTSAYQIEGAWNEDGKGESIWDRFTHLPGNILDGSSGDIACDHYHRYQDDIHLMKELHLDVYSFTISWTRIIPEGRGRVNQKGLDFYRRLTDSLLEAGITPFSTLYHWDLPQTLQDEGGWQVRSTVDAFVEYADVVSRALADRVKHWATLNEPWCASFLSYAIGEQAPGMRDMKAAVKASHHLLLAHGLSVPVIRSNSPQCEAGIILNFSPSEPASLSNADYQAARKYDGYFNRWFLDPLFGRLYPADKTAEYSEAGYLPQDLIKPGDMEKIAAPIDFLGVNYYNRSVHRAEIPEDQNLPQTNFVAPESEWTDMGWEVFPQALYRLLCRLYFEYQIPKLYINENGAAYSDSPDKSGSVKDVRRIQFLRDHLIQVHRAIQAGVPLAGYLTWSFMDNFEWANGYTKRFGLVWVDYETQKRIFKDSAFWYRKVILDNGFTTD</sequence>
<feature type="binding site" evidence="10">
    <location>
        <position position="121"/>
    </location>
    <ligand>
        <name>substrate</name>
    </ligand>
</feature>
<dbReference type="PANTHER" id="PTHR10353:SF36">
    <property type="entry name" value="LP05116P"/>
    <property type="match status" value="1"/>
</dbReference>
<protein>
    <recommendedName>
        <fullName evidence="3 11">Beta-glucosidase</fullName>
        <ecNumber evidence="3 11">3.2.1.21</ecNumber>
    </recommendedName>
</protein>
<dbReference type="STRING" id="1678840.ATC1_131086"/>
<dbReference type="AlphaFoldDB" id="A0A0S7BW82"/>
<feature type="binding site" evidence="10">
    <location>
        <position position="165"/>
    </location>
    <ligand>
        <name>substrate</name>
    </ligand>
</feature>
<dbReference type="InterPro" id="IPR001360">
    <property type="entry name" value="Glyco_hydro_1"/>
</dbReference>
<feature type="binding site" evidence="10">
    <location>
        <position position="404"/>
    </location>
    <ligand>
        <name>substrate</name>
    </ligand>
</feature>
<dbReference type="InterPro" id="IPR017736">
    <property type="entry name" value="Glyco_hydro_1_beta-glucosidase"/>
</dbReference>
<dbReference type="FunFam" id="3.20.20.80:FF:000004">
    <property type="entry name" value="Beta-glucosidase 6-phospho-beta-glucosidase"/>
    <property type="match status" value="1"/>
</dbReference>
<reference evidence="12" key="1">
    <citation type="journal article" date="2015" name="Genome Announc.">
        <title>Draft Genome Sequence of Anaerolineae Strain TC1, a Novel Isolate from a Methanogenic Wastewater Treatment System.</title>
        <authorList>
            <person name="Matsuura N."/>
            <person name="Tourlousse D.M."/>
            <person name="Sun L."/>
            <person name="Toyonaga M."/>
            <person name="Kuroda K."/>
            <person name="Ohashi A."/>
            <person name="Cruz R."/>
            <person name="Yamaguchi T."/>
            <person name="Sekiguchi Y."/>
        </authorList>
    </citation>
    <scope>NUCLEOTIDE SEQUENCE [LARGE SCALE GENOMIC DNA]</scope>
    <source>
        <strain evidence="12">TC1</strain>
    </source>
</reference>
<feature type="active site" description="Proton donor" evidence="9">
    <location>
        <position position="166"/>
    </location>
</feature>
<dbReference type="PROSITE" id="PS00653">
    <property type="entry name" value="GLYCOSYL_HYDROL_F1_2"/>
    <property type="match status" value="1"/>
</dbReference>
<dbReference type="EMBL" id="DF968181">
    <property type="protein sequence ID" value="GAP41104.1"/>
    <property type="molecule type" value="Genomic_DNA"/>
</dbReference>
<keyword evidence="7 11" id="KW-0326">Glycosidase</keyword>
<name>A0A0S7BW82_9CHLR</name>
<comment type="catalytic activity">
    <reaction evidence="1 11">
        <text>Hydrolysis of terminal, non-reducing beta-D-glucosyl residues with release of beta-D-glucose.</text>
        <dbReference type="EC" id="3.2.1.21"/>
    </reaction>
</comment>
<evidence type="ECO:0000256" key="3">
    <source>
        <dbReference type="ARBA" id="ARBA00012744"/>
    </source>
</evidence>
<proteinExistence type="inferred from homology"/>
<feature type="active site" description="Nucleophile" evidence="9">
    <location>
        <position position="357"/>
    </location>
</feature>
<comment type="similarity">
    <text evidence="2 11">Belongs to the glycosyl hydrolase 1 family.</text>
</comment>
<dbReference type="SUPFAM" id="SSF51445">
    <property type="entry name" value="(Trans)glycosidases"/>
    <property type="match status" value="1"/>
</dbReference>
<feature type="binding site" evidence="10">
    <location>
        <position position="298"/>
    </location>
    <ligand>
        <name>substrate</name>
    </ligand>
</feature>
<dbReference type="InterPro" id="IPR017853">
    <property type="entry name" value="GH"/>
</dbReference>
<feature type="binding site" evidence="10">
    <location>
        <position position="20"/>
    </location>
    <ligand>
        <name>substrate</name>
    </ligand>
</feature>
<evidence type="ECO:0000256" key="1">
    <source>
        <dbReference type="ARBA" id="ARBA00000448"/>
    </source>
</evidence>
<feature type="binding site" evidence="10">
    <location>
        <begin position="411"/>
        <end position="412"/>
    </location>
    <ligand>
        <name>substrate</name>
    </ligand>
</feature>
<keyword evidence="6" id="KW-0119">Carbohydrate metabolism</keyword>
<gene>
    <name evidence="12" type="ORF">ATC1_131086</name>
</gene>
<evidence type="ECO:0000256" key="5">
    <source>
        <dbReference type="ARBA" id="ARBA00023001"/>
    </source>
</evidence>
<dbReference type="Pfam" id="PF00232">
    <property type="entry name" value="Glyco_hydro_1"/>
    <property type="match status" value="1"/>
</dbReference>
<keyword evidence="8" id="KW-0624">Polysaccharide degradation</keyword>
<keyword evidence="13" id="KW-1185">Reference proteome</keyword>
<accession>A0A0S7BW82</accession>
<dbReference type="RefSeq" id="WP_062281647.1">
    <property type="nucleotide sequence ID" value="NZ_DF968181.1"/>
</dbReference>
<organism evidence="12">
    <name type="scientific">Flexilinea flocculi</name>
    <dbReference type="NCBI Taxonomy" id="1678840"/>
    <lineage>
        <taxon>Bacteria</taxon>
        <taxon>Bacillati</taxon>
        <taxon>Chloroflexota</taxon>
        <taxon>Anaerolineae</taxon>
        <taxon>Anaerolineales</taxon>
        <taxon>Anaerolineaceae</taxon>
        <taxon>Flexilinea</taxon>
    </lineage>
</organism>
<evidence type="ECO:0000256" key="6">
    <source>
        <dbReference type="ARBA" id="ARBA00023277"/>
    </source>
</evidence>
<evidence type="ECO:0000313" key="12">
    <source>
        <dbReference type="EMBL" id="GAP41104.1"/>
    </source>
</evidence>
<evidence type="ECO:0000313" key="13">
    <source>
        <dbReference type="Proteomes" id="UP000053370"/>
    </source>
</evidence>
<dbReference type="InterPro" id="IPR033132">
    <property type="entry name" value="GH_1_N_CS"/>
</dbReference>
<evidence type="ECO:0000256" key="7">
    <source>
        <dbReference type="ARBA" id="ARBA00023295"/>
    </source>
</evidence>
<dbReference type="GO" id="GO:0008422">
    <property type="term" value="F:beta-glucosidase activity"/>
    <property type="evidence" value="ECO:0007669"/>
    <property type="project" value="UniProtKB-EC"/>
</dbReference>
<dbReference type="EC" id="3.2.1.21" evidence="3 11"/>